<accession>A0ABW4H6Z5</accession>
<feature type="transmembrane region" description="Helical" evidence="1">
    <location>
        <begin position="36"/>
        <end position="54"/>
    </location>
</feature>
<feature type="transmembrane region" description="Helical" evidence="1">
    <location>
        <begin position="94"/>
        <end position="112"/>
    </location>
</feature>
<keyword evidence="3" id="KW-1185">Reference proteome</keyword>
<feature type="transmembrane region" description="Helical" evidence="1">
    <location>
        <begin position="7"/>
        <end position="24"/>
    </location>
</feature>
<name>A0ABW4H6Z5_9LACO</name>
<evidence type="ECO:0000313" key="2">
    <source>
        <dbReference type="EMBL" id="MFD1550312.1"/>
    </source>
</evidence>
<comment type="caution">
    <text evidence="2">The sequence shown here is derived from an EMBL/GenBank/DDBJ whole genome shotgun (WGS) entry which is preliminary data.</text>
</comment>
<dbReference type="Proteomes" id="UP001597195">
    <property type="component" value="Unassembled WGS sequence"/>
</dbReference>
<dbReference type="RefSeq" id="WP_125701986.1">
    <property type="nucleotide sequence ID" value="NZ_JBHTOM010000022.1"/>
</dbReference>
<feature type="transmembrane region" description="Helical" evidence="1">
    <location>
        <begin position="61"/>
        <end position="82"/>
    </location>
</feature>
<dbReference type="InterPro" id="IPR021560">
    <property type="entry name" value="DUF3021"/>
</dbReference>
<dbReference type="EMBL" id="JBHTOM010000022">
    <property type="protein sequence ID" value="MFD1550312.1"/>
    <property type="molecule type" value="Genomic_DNA"/>
</dbReference>
<proteinExistence type="predicted"/>
<dbReference type="Pfam" id="PF11457">
    <property type="entry name" value="DUF3021"/>
    <property type="match status" value="1"/>
</dbReference>
<evidence type="ECO:0000256" key="1">
    <source>
        <dbReference type="SAM" id="Phobius"/>
    </source>
</evidence>
<protein>
    <submittedName>
        <fullName evidence="2">DUF3021 domain-containing protein</fullName>
    </submittedName>
</protein>
<reference evidence="3" key="1">
    <citation type="journal article" date="2019" name="Int. J. Syst. Evol. Microbiol.">
        <title>The Global Catalogue of Microorganisms (GCM) 10K type strain sequencing project: providing services to taxonomists for standard genome sequencing and annotation.</title>
        <authorList>
            <consortium name="The Broad Institute Genomics Platform"/>
            <consortium name="The Broad Institute Genome Sequencing Center for Infectious Disease"/>
            <person name="Wu L."/>
            <person name="Ma J."/>
        </authorList>
    </citation>
    <scope>NUCLEOTIDE SEQUENCE [LARGE SCALE GENOMIC DNA]</scope>
    <source>
        <strain evidence="3">CCM 8906</strain>
    </source>
</reference>
<organism evidence="2 3">
    <name type="scientific">Levilactobacillus fuyuanensis</name>
    <dbReference type="NCBI Taxonomy" id="2486022"/>
    <lineage>
        <taxon>Bacteria</taxon>
        <taxon>Bacillati</taxon>
        <taxon>Bacillota</taxon>
        <taxon>Bacilli</taxon>
        <taxon>Lactobacillales</taxon>
        <taxon>Lactobacillaceae</taxon>
        <taxon>Levilactobacillus</taxon>
    </lineage>
</organism>
<keyword evidence="1" id="KW-0812">Transmembrane</keyword>
<gene>
    <name evidence="2" type="ORF">ACFQ5T_11525</name>
</gene>
<keyword evidence="1" id="KW-1133">Transmembrane helix</keyword>
<keyword evidence="1" id="KW-0472">Membrane</keyword>
<sequence length="133" mass="14774">MNKVIRYALRGMGYGGVAYLLLMASHMEPTASSTKSILSILLMSAAIGIVSLIFDSDRFSFPVALGLHLCGTLALVLAMLFYNGWQFVLVTRGTFWIVFFLVYIGIWAAVTLDQHLRVTKINRAIAERNENKA</sequence>
<evidence type="ECO:0000313" key="3">
    <source>
        <dbReference type="Proteomes" id="UP001597195"/>
    </source>
</evidence>